<accession>A0ABX5UFV3</accession>
<gene>
    <name evidence="2" type="ORF">FCL38_08560</name>
</gene>
<dbReference type="InterPro" id="IPR013424">
    <property type="entry name" value="Ice-binding_C"/>
</dbReference>
<evidence type="ECO:0000313" key="3">
    <source>
        <dbReference type="Proteomes" id="UP000298763"/>
    </source>
</evidence>
<dbReference type="Proteomes" id="UP000298763">
    <property type="component" value="Chromosome"/>
</dbReference>
<name>A0ABX5UFV3_9BURK</name>
<feature type="chain" id="PRO_5047034077" evidence="1">
    <location>
        <begin position="31"/>
        <end position="268"/>
    </location>
</feature>
<dbReference type="EMBL" id="CP040017">
    <property type="protein sequence ID" value="QCP10474.1"/>
    <property type="molecule type" value="Genomic_DNA"/>
</dbReference>
<protein>
    <submittedName>
        <fullName evidence="2">PEP-CTERM sorting domain-containing protein</fullName>
    </submittedName>
</protein>
<feature type="signal peptide" evidence="1">
    <location>
        <begin position="1"/>
        <end position="30"/>
    </location>
</feature>
<evidence type="ECO:0000256" key="1">
    <source>
        <dbReference type="SAM" id="SignalP"/>
    </source>
</evidence>
<evidence type="ECO:0000313" key="2">
    <source>
        <dbReference type="EMBL" id="QCP10474.1"/>
    </source>
</evidence>
<keyword evidence="3" id="KW-1185">Reference proteome</keyword>
<reference evidence="2 3" key="1">
    <citation type="submission" date="2019-05" db="EMBL/GenBank/DDBJ databases">
        <title>Draft Genome Sequences of Six Type Strains of the Genus Massilia.</title>
        <authorList>
            <person name="Miess H."/>
            <person name="Frediansyhah A."/>
            <person name="Gross H."/>
        </authorList>
    </citation>
    <scope>NUCLEOTIDE SEQUENCE [LARGE SCALE GENOMIC DNA]</scope>
    <source>
        <strain evidence="2 3">DSMZ 26121</strain>
    </source>
</reference>
<sequence>MFREEIMGYTKLILMAATALSVAFSSPSHAQGRSSASNTELQFTLRDLDTTDSYLPVAPEFSNTQGQFYSIVSSQIGGEYREKDGPIPVGTAMGGDDELDRVSYSWTTDGNFGASTEARRSGGTGYAITRVQFSVLVLVMPYTSIEFSTHALVSSEFLETSFFIANSSAVFLSLGNDDFGDLDSASITTPGTVEKDLFVSHVNNSNQAEQMRLNLWTFSVASSLVPEPSTWLAFIAGLVVLTFRMRGKCLAAWRNAICADGPPILRTS</sequence>
<dbReference type="NCBIfam" id="TIGR02595">
    <property type="entry name" value="PEP_CTERM"/>
    <property type="match status" value="1"/>
</dbReference>
<organism evidence="2 3">
    <name type="scientific">Pseudoduganella umbonata</name>
    <dbReference type="NCBI Taxonomy" id="864828"/>
    <lineage>
        <taxon>Bacteria</taxon>
        <taxon>Pseudomonadati</taxon>
        <taxon>Pseudomonadota</taxon>
        <taxon>Betaproteobacteria</taxon>
        <taxon>Burkholderiales</taxon>
        <taxon>Oxalobacteraceae</taxon>
        <taxon>Telluria group</taxon>
        <taxon>Pseudoduganella</taxon>
    </lineage>
</organism>
<proteinExistence type="predicted"/>
<keyword evidence="1" id="KW-0732">Signal</keyword>